<dbReference type="OrthoDB" id="9805171at2"/>
<protein>
    <submittedName>
        <fullName evidence="4">Methyltransferase family protein</fullName>
    </submittedName>
</protein>
<dbReference type="Proteomes" id="UP000239494">
    <property type="component" value="Unassembled WGS sequence"/>
</dbReference>
<dbReference type="EMBL" id="PVTF01000019">
    <property type="protein sequence ID" value="PRY33796.1"/>
    <property type="molecule type" value="Genomic_DNA"/>
</dbReference>
<reference evidence="4 5" key="1">
    <citation type="submission" date="2018-03" db="EMBL/GenBank/DDBJ databases">
        <title>Genomic Encyclopedia of Archaeal and Bacterial Type Strains, Phase II (KMG-II): from individual species to whole genera.</title>
        <authorList>
            <person name="Goeker M."/>
        </authorList>
    </citation>
    <scope>NUCLEOTIDE SEQUENCE [LARGE SCALE GENOMIC DNA]</scope>
    <source>
        <strain evidence="4 5">DSM 44720</strain>
    </source>
</reference>
<dbReference type="AlphaFoldDB" id="A0A2T0SK57"/>
<dbReference type="InterPro" id="IPR041698">
    <property type="entry name" value="Methyltransf_25"/>
</dbReference>
<keyword evidence="5" id="KW-1185">Reference proteome</keyword>
<dbReference type="PANTHER" id="PTHR43861">
    <property type="entry name" value="TRANS-ACONITATE 2-METHYLTRANSFERASE-RELATED"/>
    <property type="match status" value="1"/>
</dbReference>
<dbReference type="GO" id="GO:0008168">
    <property type="term" value="F:methyltransferase activity"/>
    <property type="evidence" value="ECO:0007669"/>
    <property type="project" value="UniProtKB-KW"/>
</dbReference>
<dbReference type="SUPFAM" id="SSF53335">
    <property type="entry name" value="S-adenosyl-L-methionine-dependent methyltransferases"/>
    <property type="match status" value="1"/>
</dbReference>
<keyword evidence="1 4" id="KW-0489">Methyltransferase</keyword>
<dbReference type="CDD" id="cd02440">
    <property type="entry name" value="AdoMet_MTases"/>
    <property type="match status" value="1"/>
</dbReference>
<keyword evidence="2 4" id="KW-0808">Transferase</keyword>
<accession>A0A2T0SK57</accession>
<dbReference type="Pfam" id="PF13649">
    <property type="entry name" value="Methyltransf_25"/>
    <property type="match status" value="1"/>
</dbReference>
<evidence type="ECO:0000313" key="5">
    <source>
        <dbReference type="Proteomes" id="UP000239494"/>
    </source>
</evidence>
<dbReference type="GO" id="GO:0032259">
    <property type="term" value="P:methylation"/>
    <property type="evidence" value="ECO:0007669"/>
    <property type="project" value="UniProtKB-KW"/>
</dbReference>
<feature type="domain" description="Methyltransferase" evidence="3">
    <location>
        <begin position="54"/>
        <end position="144"/>
    </location>
</feature>
<name>A0A2T0SK57_9PSEU</name>
<evidence type="ECO:0000259" key="3">
    <source>
        <dbReference type="Pfam" id="PF13649"/>
    </source>
</evidence>
<dbReference type="PANTHER" id="PTHR43861:SF1">
    <property type="entry name" value="TRANS-ACONITATE 2-METHYLTRANSFERASE"/>
    <property type="match status" value="1"/>
</dbReference>
<evidence type="ECO:0000256" key="1">
    <source>
        <dbReference type="ARBA" id="ARBA00022603"/>
    </source>
</evidence>
<sequence>MVEPAYLAATRISYDTVAEDYAEVVKGLFANFPLGRHLLAAFAELVRGDGGGPIADVGCGPGQVTALLSSLGVQAFGVDLSPNMVGIARRTYPDLRFEVGSMTALDVPDGELGGVVAWWSIFHVPREELPGVLDGFHRVLAPGGRLLVGFHVGDERLSPRSAYGGHPVSYTVDLHRPEAMADLLGESGFEVTMRLVTEGAKRQGACLLARKAVG</sequence>
<gene>
    <name evidence="4" type="ORF">CLV43_119106</name>
</gene>
<dbReference type="Gene3D" id="3.40.50.150">
    <property type="entry name" value="Vaccinia Virus protein VP39"/>
    <property type="match status" value="1"/>
</dbReference>
<dbReference type="InterPro" id="IPR029063">
    <property type="entry name" value="SAM-dependent_MTases_sf"/>
</dbReference>
<comment type="caution">
    <text evidence="4">The sequence shown here is derived from an EMBL/GenBank/DDBJ whole genome shotgun (WGS) entry which is preliminary data.</text>
</comment>
<proteinExistence type="predicted"/>
<evidence type="ECO:0000313" key="4">
    <source>
        <dbReference type="EMBL" id="PRY33796.1"/>
    </source>
</evidence>
<organism evidence="4 5">
    <name type="scientific">Umezawaea tangerina</name>
    <dbReference type="NCBI Taxonomy" id="84725"/>
    <lineage>
        <taxon>Bacteria</taxon>
        <taxon>Bacillati</taxon>
        <taxon>Actinomycetota</taxon>
        <taxon>Actinomycetes</taxon>
        <taxon>Pseudonocardiales</taxon>
        <taxon>Pseudonocardiaceae</taxon>
        <taxon>Umezawaea</taxon>
    </lineage>
</organism>
<evidence type="ECO:0000256" key="2">
    <source>
        <dbReference type="ARBA" id="ARBA00022679"/>
    </source>
</evidence>
<dbReference type="RefSeq" id="WP_106195889.1">
    <property type="nucleotide sequence ID" value="NZ_PVTF01000019.1"/>
</dbReference>